<accession>Q2KTA9</accession>
<dbReference type="GO" id="GO:0006629">
    <property type="term" value="P:lipid metabolic process"/>
    <property type="evidence" value="ECO:0007669"/>
    <property type="project" value="InterPro"/>
</dbReference>
<sequence length="273" mass="30827">MINFKNTLLLGHRGARGEALENTLAGFKLAQNLQSAGLIGVEFDVQLSADGHLLVFHDDNLQRLCAQQSCIDQLSLAEIGRYLQSGHQITPLAEIASVLTGFGYIELEIKTHERTDYSKLIRALMHDLIDSPLASLPIALTSFDVELHARLQRNKTLQHIPRGLLIRTPKTLLSAPQTALQLGCVQLGIHYPLLTQAVIKHCHRYHLPVSAWTVNDSETIKQLITWQVDVIITDYPTYFLTRLVRELLTYLFVIFQKTCLKMALKSQLINWLD</sequence>
<dbReference type="Pfam" id="PF03009">
    <property type="entry name" value="GDPD"/>
    <property type="match status" value="1"/>
</dbReference>
<dbReference type="SUPFAM" id="SSF51695">
    <property type="entry name" value="PLC-like phosphodiesterases"/>
    <property type="match status" value="1"/>
</dbReference>
<dbReference type="EC" id="3.1.4.46" evidence="2"/>
<evidence type="ECO:0000259" key="1">
    <source>
        <dbReference type="PROSITE" id="PS51704"/>
    </source>
</evidence>
<feature type="domain" description="GP-PDE" evidence="1">
    <location>
        <begin position="7"/>
        <end position="243"/>
    </location>
</feature>
<dbReference type="Gene3D" id="3.20.20.190">
    <property type="entry name" value="Phosphatidylinositol (PI) phosphodiesterase"/>
    <property type="match status" value="1"/>
</dbReference>
<gene>
    <name evidence="2" type="primary">gdp</name>
</gene>
<dbReference type="PANTHER" id="PTHR46211">
    <property type="entry name" value="GLYCEROPHOSPHORYL DIESTER PHOSPHODIESTERASE"/>
    <property type="match status" value="1"/>
</dbReference>
<proteinExistence type="predicted"/>
<protein>
    <submittedName>
        <fullName evidence="2">Glycerophosphoryl diester phosphodiesterase</fullName>
        <ecNumber evidence="2">3.1.4.46</ecNumber>
    </submittedName>
</protein>
<organism evidence="2">
    <name type="scientific">Pseudomonas sp. 7197</name>
    <dbReference type="NCBI Taxonomy" id="349859"/>
    <lineage>
        <taxon>Bacteria</taxon>
        <taxon>Pseudomonadati</taxon>
        <taxon>Pseudomonadota</taxon>
        <taxon>Gammaproteobacteria</taxon>
        <taxon>Pseudomonadales</taxon>
        <taxon>Pseudomonadaceae</taxon>
        <taxon>Pseudomonas</taxon>
    </lineage>
</organism>
<dbReference type="EMBL" id="AM229332">
    <property type="protein sequence ID" value="CAJ76170.1"/>
    <property type="molecule type" value="Genomic_DNA"/>
</dbReference>
<dbReference type="InterPro" id="IPR017946">
    <property type="entry name" value="PLC-like_Pdiesterase_TIM-brl"/>
</dbReference>
<dbReference type="GO" id="GO:0008889">
    <property type="term" value="F:glycerophosphodiester phosphodiesterase activity"/>
    <property type="evidence" value="ECO:0007669"/>
    <property type="project" value="UniProtKB-EC"/>
</dbReference>
<dbReference type="InterPro" id="IPR030395">
    <property type="entry name" value="GP_PDE_dom"/>
</dbReference>
<dbReference type="PROSITE" id="PS51704">
    <property type="entry name" value="GP_PDE"/>
    <property type="match status" value="1"/>
</dbReference>
<name>Q2KTA9_9PSED</name>
<dbReference type="CDD" id="cd08556">
    <property type="entry name" value="GDPD"/>
    <property type="match status" value="1"/>
</dbReference>
<keyword evidence="2" id="KW-0378">Hydrolase</keyword>
<dbReference type="PANTHER" id="PTHR46211:SF14">
    <property type="entry name" value="GLYCEROPHOSPHODIESTER PHOSPHODIESTERASE"/>
    <property type="match status" value="1"/>
</dbReference>
<evidence type="ECO:0000313" key="2">
    <source>
        <dbReference type="EMBL" id="CAJ76170.1"/>
    </source>
</evidence>
<reference evidence="2" key="1">
    <citation type="submission" date="2006-02" db="EMBL/GenBank/DDBJ databases">
        <title>Nucleotide sequence of Glycerophosphoryl diester phosphodiesterase gene from Pseudomonas sp. 7197.</title>
        <authorList>
            <person name="Zhang J."/>
            <person name="Zeng R."/>
        </authorList>
    </citation>
    <scope>NUCLEOTIDE SEQUENCE</scope>
    <source>
        <strain evidence="2">7197</strain>
    </source>
</reference>
<dbReference type="AlphaFoldDB" id="Q2KTA9"/>